<keyword evidence="22" id="KW-1185">Reference proteome</keyword>
<dbReference type="Gene3D" id="3.50.50.60">
    <property type="entry name" value="FAD/NAD(P)-binding domain"/>
    <property type="match status" value="3"/>
</dbReference>
<dbReference type="SUPFAM" id="SSF54373">
    <property type="entry name" value="FAD-linked reductases, C-terminal domain"/>
    <property type="match status" value="3"/>
</dbReference>
<evidence type="ECO:0000256" key="12">
    <source>
        <dbReference type="ARBA" id="ARBA00024699"/>
    </source>
</evidence>
<evidence type="ECO:0000256" key="5">
    <source>
        <dbReference type="ARBA" id="ARBA00013177"/>
    </source>
</evidence>
<keyword evidence="9 18" id="KW-0274">FAD</keyword>
<evidence type="ECO:0000256" key="7">
    <source>
        <dbReference type="ARBA" id="ARBA00022630"/>
    </source>
</evidence>
<dbReference type="PROSITE" id="PS00623">
    <property type="entry name" value="GMC_OXRED_1"/>
    <property type="match status" value="3"/>
</dbReference>
<dbReference type="Proteomes" id="UP000284706">
    <property type="component" value="Unassembled WGS sequence"/>
</dbReference>
<dbReference type="GO" id="GO:0033718">
    <property type="term" value="F:pyranose dehydrogenase (acceptor) activity"/>
    <property type="evidence" value="ECO:0007669"/>
    <property type="project" value="UniProtKB-EC"/>
</dbReference>
<feature type="domain" description="Glucose-methanol-choline oxidoreductase N-terminal" evidence="19">
    <location>
        <begin position="1319"/>
        <end position="1342"/>
    </location>
</feature>
<comment type="cofactor">
    <cofactor evidence="1">
        <name>FAD</name>
        <dbReference type="ChEBI" id="CHEBI:57692"/>
    </cofactor>
</comment>
<evidence type="ECO:0000256" key="14">
    <source>
        <dbReference type="ARBA" id="ARBA00034010"/>
    </source>
</evidence>
<keyword evidence="8" id="KW-0732">Signal</keyword>
<evidence type="ECO:0000259" key="20">
    <source>
        <dbReference type="PROSITE" id="PS00624"/>
    </source>
</evidence>
<name>A0A409YT75_9AGAR</name>
<dbReference type="InterPro" id="IPR036188">
    <property type="entry name" value="FAD/NAD-bd_sf"/>
</dbReference>
<evidence type="ECO:0000313" key="22">
    <source>
        <dbReference type="Proteomes" id="UP000284706"/>
    </source>
</evidence>
<keyword evidence="11" id="KW-0325">Glycoprotein</keyword>
<comment type="caution">
    <text evidence="21">The sequence shown here is derived from an EMBL/GenBank/DDBJ whole genome shotgun (WGS) entry which is preliminary data.</text>
</comment>
<keyword evidence="6" id="KW-0964">Secreted</keyword>
<feature type="domain" description="Glucose-methanol-choline oxidoreductase N-terminal" evidence="20">
    <location>
        <begin position="1510"/>
        <end position="1524"/>
    </location>
</feature>
<protein>
    <recommendedName>
        <fullName evidence="5">pyranose dehydrogenase (acceptor)</fullName>
        <ecNumber evidence="5">1.1.99.29</ecNumber>
    </recommendedName>
</protein>
<comment type="catalytic activity">
    <reaction evidence="16">
        <text>a pyranoside + acceptor = a pyranosid-3-ulose + reduced acceptor.</text>
        <dbReference type="EC" id="1.1.99.29"/>
    </reaction>
</comment>
<proteinExistence type="inferred from homology"/>
<evidence type="ECO:0000256" key="10">
    <source>
        <dbReference type="ARBA" id="ARBA00023002"/>
    </source>
</evidence>
<comment type="catalytic activity">
    <reaction evidence="17">
        <text>a pyranoside + acceptor = a pyranosid-3,4-diulose + reduced acceptor.</text>
        <dbReference type="EC" id="1.1.99.29"/>
    </reaction>
</comment>
<evidence type="ECO:0000256" key="15">
    <source>
        <dbReference type="ARBA" id="ARBA00034029"/>
    </source>
</evidence>
<dbReference type="PANTHER" id="PTHR11552">
    <property type="entry name" value="GLUCOSE-METHANOL-CHOLINE GMC OXIDOREDUCTASE"/>
    <property type="match status" value="1"/>
</dbReference>
<evidence type="ECO:0000313" key="21">
    <source>
        <dbReference type="EMBL" id="PPR06211.1"/>
    </source>
</evidence>
<dbReference type="GO" id="GO:0005576">
    <property type="term" value="C:extracellular region"/>
    <property type="evidence" value="ECO:0007669"/>
    <property type="project" value="UniProtKB-SubCell"/>
</dbReference>
<comment type="subunit">
    <text evidence="4">Monomer.</text>
</comment>
<dbReference type="OrthoDB" id="269227at2759"/>
<comment type="similarity">
    <text evidence="3 18">Belongs to the GMC oxidoreductase family.</text>
</comment>
<evidence type="ECO:0000256" key="2">
    <source>
        <dbReference type="ARBA" id="ARBA00004613"/>
    </source>
</evidence>
<evidence type="ECO:0000256" key="6">
    <source>
        <dbReference type="ARBA" id="ARBA00022525"/>
    </source>
</evidence>
<feature type="domain" description="Glucose-methanol-choline oxidoreductase N-terminal" evidence="20">
    <location>
        <begin position="892"/>
        <end position="906"/>
    </location>
</feature>
<feature type="domain" description="Glucose-methanol-choline oxidoreductase N-terminal" evidence="19">
    <location>
        <begin position="93"/>
        <end position="116"/>
    </location>
</feature>
<accession>A0A409YT75</accession>
<evidence type="ECO:0000259" key="19">
    <source>
        <dbReference type="PROSITE" id="PS00623"/>
    </source>
</evidence>
<evidence type="ECO:0000256" key="16">
    <source>
        <dbReference type="ARBA" id="ARBA00034050"/>
    </source>
</evidence>
<evidence type="ECO:0000256" key="13">
    <source>
        <dbReference type="ARBA" id="ARBA00033986"/>
    </source>
</evidence>
<dbReference type="InterPro" id="IPR012132">
    <property type="entry name" value="GMC_OxRdtase"/>
</dbReference>
<comment type="catalytic activity">
    <reaction evidence="13">
        <text>pyranose + acceptor = pyranos-2-ulose + reduced acceptor.</text>
        <dbReference type="EC" id="1.1.99.29"/>
    </reaction>
</comment>
<comment type="catalytic activity">
    <reaction evidence="15">
        <text>pyranose + acceptor = pyranos-3-ulose + reduced acceptor.</text>
        <dbReference type="EC" id="1.1.99.29"/>
    </reaction>
</comment>
<reference evidence="21 22" key="1">
    <citation type="journal article" date="2018" name="Evol. Lett.">
        <title>Horizontal gene cluster transfer increased hallucinogenic mushroom diversity.</title>
        <authorList>
            <person name="Reynolds H.T."/>
            <person name="Vijayakumar V."/>
            <person name="Gluck-Thaler E."/>
            <person name="Korotkin H.B."/>
            <person name="Matheny P.B."/>
            <person name="Slot J.C."/>
        </authorList>
    </citation>
    <scope>NUCLEOTIDE SEQUENCE [LARGE SCALE GENOMIC DNA]</scope>
    <source>
        <strain evidence="21 22">SRW20</strain>
    </source>
</reference>
<evidence type="ECO:0000256" key="1">
    <source>
        <dbReference type="ARBA" id="ARBA00001974"/>
    </source>
</evidence>
<dbReference type="InterPro" id="IPR007867">
    <property type="entry name" value="GMC_OxRtase_C"/>
</dbReference>
<comment type="function">
    <text evidence="12">Catalyzes the single-oxidation or sequential double oxidation reaction of carbohydrates primarily at carbon-2 and/or carbon-3 with the concomitant reduction of the flavin. The enzyme exhibits a broad sugar substrate specificity, oxidizing different aldopyranoses to the corresponding C-1, C-2, C-3 or C-1,2, C-2,3 and C-3,4 (di)dehydro sugars with substrate-specific regioselectivity. Accepts only a narrow range of electron acceptors such as substituted benzoquinones and complexed metal ions and reacts extremely slowly with O(2) as acceptor. May play a role in the natural recycling of plant matter by oxidizing all major monosaccharides in lignocellulose and by reducing quinone compounds or reactive radical species generated during lignin depolymerization.</text>
</comment>
<evidence type="ECO:0000256" key="3">
    <source>
        <dbReference type="ARBA" id="ARBA00010790"/>
    </source>
</evidence>
<feature type="domain" description="Glucose-methanol-choline oxidoreductase N-terminal" evidence="20">
    <location>
        <begin position="284"/>
        <end position="298"/>
    </location>
</feature>
<keyword evidence="7 18" id="KW-0285">Flavoprotein</keyword>
<dbReference type="Pfam" id="PF00732">
    <property type="entry name" value="GMC_oxred_N"/>
    <property type="match status" value="3"/>
</dbReference>
<dbReference type="Gene3D" id="3.30.560.10">
    <property type="entry name" value="Glucose Oxidase, domain 3"/>
    <property type="match status" value="3"/>
</dbReference>
<dbReference type="PANTHER" id="PTHR11552:SF201">
    <property type="entry name" value="GLUCOSE-METHANOL-CHOLINE OXIDOREDUCTASE N-TERMINAL DOMAIN-CONTAINING PROTEIN"/>
    <property type="match status" value="1"/>
</dbReference>
<evidence type="ECO:0000256" key="18">
    <source>
        <dbReference type="RuleBase" id="RU003968"/>
    </source>
</evidence>
<evidence type="ECO:0000256" key="9">
    <source>
        <dbReference type="ARBA" id="ARBA00022827"/>
    </source>
</evidence>
<dbReference type="EMBL" id="NHYE01000361">
    <property type="protein sequence ID" value="PPR06211.1"/>
    <property type="molecule type" value="Genomic_DNA"/>
</dbReference>
<evidence type="ECO:0000256" key="8">
    <source>
        <dbReference type="ARBA" id="ARBA00022729"/>
    </source>
</evidence>
<comment type="catalytic activity">
    <reaction evidence="14">
        <text>pyranose + acceptor = pyranos-2,3-diulose + reduced acceptor.</text>
        <dbReference type="EC" id="1.1.99.29"/>
    </reaction>
</comment>
<evidence type="ECO:0000256" key="11">
    <source>
        <dbReference type="ARBA" id="ARBA00023180"/>
    </source>
</evidence>
<sequence>MPFVTVDEVTSKAFDYIVIGGGTAGLTAAVRLAEDPSVSVLVLEAGKSENFEDPIIEMRAEFPKFIGNPQYDWAFKTIPQKHANGTQVLWTRGKVLGGTSAVNGSLWSKPAREHIDAFEKLGNAGWNWEDYHGYSKKSETVHLAGKEQTSVYPHTYTGEHGGRSGPIQVTIGPSVHTLDKLFQETMVNKGLKRIDDPYGGDITGTWIGATNLDPQTWKRSYSANAYLWPNIGRHNLSVLTNALVSRVIFDNAKDGERIATGVELIYGNGTFQAKVNKEVVLSAGTIKSPHILELSGIGNPTVLSKIDVDVLVDLPGVGENLQDHSCVLVHYELSSDQAHETLDLLNDAEYAAKAKELHAVGGGLYRSGITSVAFFPLSAVDPVKNKILVDKLEADVDTAAKTGKLALGLEEQLRLQISAFRNDAVPDCEIIIYPGLFSRKLSADPGKRYVSIMLAGNHPVSRGTIHAASNDPTVHPVIDPHYLENDFDTEVILQELKFVRSMREVEPWKSGIVRELLPGSEVQSDADLKEYIRDNIATVWHACGSCSMLPRDKQGVVDPRLKVYGTRNLRIADISVLPLQISAHTQATAYVIGEKGSQTALWLLCTLTMPFTTVDNVIRKTFDYVVIGGGTAGLAAAVRLSEDPSVSVLVLEAGARETFEDPNIDIPGQYGKIMGNPQYDWCFMTTKQKNANDSEQLWTRGKVLGGTSAVNFYVWSKPPAADIDAFEKLGNQGWNWQDYHKYSKKSETVHIPAKEQTDLYPHTFTAEHGGKSGPIQVTIPPHIYTIDKLFQETLTKVGLKKIDDPYGGDITGTWMAASNLNPETWTRCYAATAYLRPNIGRPNLHVLTNALVSRILFDDAKHGNRRATSVEFLQGGAVFEVKLNKEALICAGTIKSPQILELSGIGQPDILSKIGVDVVVNLPGVGENVQEHVLVAIPYELSSNQVHDTLDLLLNPEYAAKARELHAAGKGLFCTGITSAAFFPLSAIKSADSTSLIDALEAEVNAAARESRLAPGLEEQLRLQISALRDDSLPDCEVIVYPGLFARKVTPEPGKSYVTPTVCLNHPVSRGTIHADSKDPSSQPVIDPHYFENKFDLELLVQGVKFVRSLTETEPWKSGIFREISPGPECQTDDEIKEFIKNTFSSVWHTCGSCSMLPRNKGGVVDPRLKVYGTTNVRVADLSIVPLHICAHTQATAYVVGEKVADFIKADKPKEVNYSGPSPICIMPFITVDDARRKAFDYVIVGGGPAGLSAAARLSEDASVTVLVLEAGASQTFEDPNIDIPLRFLHVLGNPQYDWCFITEKQKHANNNQTLWTRGKRLGGSTTINSYVWSKPSASDIDAWEKLGNPGWNWKDYHEYSKKSETVHLPGKEQTDLYPHTFTAQHTGKSGPVQASIAPHVHTIDKLFQETMINKGLKRIDDPHGGDITGAWIAASSLDPKTWTRCHAAKAYLQPNISRENLNVLTDALVSRVILSEPHDGNRTATGVEFIHGGTSFTAKANNEVILCAGAIKSPHILELSGIGRSDVLSRIGVDVAIDLPGVGENVQDHIFVAMPHELSASQVHETLDLLHNPEYAAKAVELHAQGKGLLRTGMSSAAWFPLSASKSVDSAALIDKLEADINAAAKNGQLSKSLEEQYRLQIAALRDDSFPDCEVMLYPGLFSFKDAPEPGKSYVTPVVSWNHPISRGTIHAASNDATIQPVIDPHYLENDFDLEMLIQHMKFVRSMRDTEPWKSGIVREVLPGPDYQSDDDLREYIKSNLLTMWHTAGSCSMLPREKQGVVDPKLKVYGTSNLRIADLSIIPLIISVPTQATAYVIGEKVADLIKAEHAK</sequence>
<dbReference type="EC" id="1.1.99.29" evidence="5"/>
<evidence type="ECO:0000256" key="4">
    <source>
        <dbReference type="ARBA" id="ARBA00011245"/>
    </source>
</evidence>
<gene>
    <name evidence="21" type="ORF">CVT26_005470</name>
</gene>
<dbReference type="GO" id="GO:0050660">
    <property type="term" value="F:flavin adenine dinucleotide binding"/>
    <property type="evidence" value="ECO:0007669"/>
    <property type="project" value="InterPro"/>
</dbReference>
<feature type="domain" description="Glucose-methanol-choline oxidoreductase N-terminal" evidence="19">
    <location>
        <begin position="701"/>
        <end position="724"/>
    </location>
</feature>
<keyword evidence="10" id="KW-0560">Oxidoreductase</keyword>
<dbReference type="SUPFAM" id="SSF51905">
    <property type="entry name" value="FAD/NAD(P)-binding domain"/>
    <property type="match status" value="3"/>
</dbReference>
<dbReference type="PROSITE" id="PS00624">
    <property type="entry name" value="GMC_OXRED_2"/>
    <property type="match status" value="3"/>
</dbReference>
<dbReference type="STRING" id="231916.A0A409YT75"/>
<comment type="subcellular location">
    <subcellularLocation>
        <location evidence="2">Secreted</location>
    </subcellularLocation>
</comment>
<dbReference type="InParanoid" id="A0A409YT75"/>
<evidence type="ECO:0000256" key="17">
    <source>
        <dbReference type="ARBA" id="ARBA00034059"/>
    </source>
</evidence>
<organism evidence="21 22">
    <name type="scientific">Gymnopilus dilepis</name>
    <dbReference type="NCBI Taxonomy" id="231916"/>
    <lineage>
        <taxon>Eukaryota</taxon>
        <taxon>Fungi</taxon>
        <taxon>Dikarya</taxon>
        <taxon>Basidiomycota</taxon>
        <taxon>Agaricomycotina</taxon>
        <taxon>Agaricomycetes</taxon>
        <taxon>Agaricomycetidae</taxon>
        <taxon>Agaricales</taxon>
        <taxon>Agaricineae</taxon>
        <taxon>Hymenogastraceae</taxon>
        <taxon>Gymnopilus</taxon>
    </lineage>
</organism>
<dbReference type="Pfam" id="PF05199">
    <property type="entry name" value="GMC_oxred_C"/>
    <property type="match status" value="3"/>
</dbReference>
<dbReference type="InterPro" id="IPR000172">
    <property type="entry name" value="GMC_OxRdtase_N"/>
</dbReference>